<evidence type="ECO:0000313" key="1">
    <source>
        <dbReference type="EMBL" id="GHO53111.1"/>
    </source>
</evidence>
<sequence>MPTCVGIYSPLFFHLTRTLVIRPTLFLYRGNRGVAAVSHRRNTPITLRATQWREVSYTDM</sequence>
<reference evidence="1 2" key="1">
    <citation type="journal article" date="2021" name="Int. J. Syst. Evol. Microbiol.">
        <title>Reticulibacter mediterranei gen. nov., sp. nov., within the new family Reticulibacteraceae fam. nov., and Ktedonospora formicarum gen. nov., sp. nov., Ktedonobacter robiniae sp. nov., Dictyobacter formicarum sp. nov. and Dictyobacter arantiisoli sp. nov., belonging to the class Ktedonobacteria.</title>
        <authorList>
            <person name="Yabe S."/>
            <person name="Zheng Y."/>
            <person name="Wang C.M."/>
            <person name="Sakai Y."/>
            <person name="Abe K."/>
            <person name="Yokota A."/>
            <person name="Donadio S."/>
            <person name="Cavaletti L."/>
            <person name="Monciardini P."/>
        </authorList>
    </citation>
    <scope>NUCLEOTIDE SEQUENCE [LARGE SCALE GENOMIC DNA]</scope>
    <source>
        <strain evidence="1 2">SOSP1-30</strain>
    </source>
</reference>
<organism evidence="1 2">
    <name type="scientific">Ktedonobacter robiniae</name>
    <dbReference type="NCBI Taxonomy" id="2778365"/>
    <lineage>
        <taxon>Bacteria</taxon>
        <taxon>Bacillati</taxon>
        <taxon>Chloroflexota</taxon>
        <taxon>Ktedonobacteria</taxon>
        <taxon>Ktedonobacterales</taxon>
        <taxon>Ktedonobacteraceae</taxon>
        <taxon>Ktedonobacter</taxon>
    </lineage>
</organism>
<keyword evidence="2" id="KW-1185">Reference proteome</keyword>
<name>A0ABQ3UK49_9CHLR</name>
<dbReference type="Proteomes" id="UP000654345">
    <property type="component" value="Unassembled WGS sequence"/>
</dbReference>
<dbReference type="EMBL" id="BNJG01000001">
    <property type="protein sequence ID" value="GHO53111.1"/>
    <property type="molecule type" value="Genomic_DNA"/>
</dbReference>
<proteinExistence type="predicted"/>
<protein>
    <submittedName>
        <fullName evidence="1">Uncharacterized protein</fullName>
    </submittedName>
</protein>
<accession>A0ABQ3UK49</accession>
<comment type="caution">
    <text evidence="1">The sequence shown here is derived from an EMBL/GenBank/DDBJ whole genome shotgun (WGS) entry which is preliminary data.</text>
</comment>
<gene>
    <name evidence="1" type="ORF">KSB_15860</name>
</gene>
<evidence type="ECO:0000313" key="2">
    <source>
        <dbReference type="Proteomes" id="UP000654345"/>
    </source>
</evidence>
<dbReference type="RefSeq" id="WP_201369956.1">
    <property type="nucleotide sequence ID" value="NZ_BNJG01000001.1"/>
</dbReference>